<comment type="similarity">
    <text evidence="2">Belongs to the major facilitator superfamily. Monocarboxylate porter (TC 2.A.1.13) family.</text>
</comment>
<protein>
    <submittedName>
        <fullName evidence="4">Monocarboxylic acid transporter</fullName>
    </submittedName>
</protein>
<dbReference type="SUPFAM" id="SSF103473">
    <property type="entry name" value="MFS general substrate transporter"/>
    <property type="match status" value="1"/>
</dbReference>
<evidence type="ECO:0000256" key="3">
    <source>
        <dbReference type="SAM" id="Phobius"/>
    </source>
</evidence>
<keyword evidence="3" id="KW-1133">Transmembrane helix</keyword>
<feature type="transmembrane region" description="Helical" evidence="3">
    <location>
        <begin position="120"/>
        <end position="139"/>
    </location>
</feature>
<sequence length="449" mass="48517">MAEAMELSHIPNRRSQSTIDRALDPDHVSEIESIAQYALPPVDGGRQAWMFLAGATFLEIIIWGLPFSVGILHVYWTNTLFVGYGASTLTLTATLQTGLLYMSCAFFGPLFTTWPKWRKTFQYAGLLAAALSMIFSAFASKPWHLLVTIGLIYPLSGACYLPCATLLFEWWQAKRGFASGMMYAGTGLGGCIFPFLTSGLLGRFGYKATMISFGVGYAVLGSVALIPIRRRIPLSRYDFAAPGRRRQKFDWSFLKTLPMFMGVMTILLTSLGNFIPSLWLPSYADDLNLHNPSGTALIAILNGASVPGNALLGFLSDRFPLRVAITLSCVGSALACAFLWGFGMNAGMLITFAVVFGLLGPSFSAVWSKMIGVISMDDPVALTLIFSIFAFTRGIGNITSGPISQVLLKYNTMQGAAGAYGLNNYGILLVYTATTIIAGGATGLLFKGR</sequence>
<feature type="transmembrane region" description="Helical" evidence="3">
    <location>
        <begin position="425"/>
        <end position="446"/>
    </location>
</feature>
<evidence type="ECO:0000313" key="5">
    <source>
        <dbReference type="Proteomes" id="UP000053392"/>
    </source>
</evidence>
<proteinExistence type="inferred from homology"/>
<dbReference type="OrthoDB" id="2213137at2759"/>
<feature type="transmembrane region" description="Helical" evidence="3">
    <location>
        <begin position="49"/>
        <end position="76"/>
    </location>
</feature>
<evidence type="ECO:0000256" key="2">
    <source>
        <dbReference type="ARBA" id="ARBA00006727"/>
    </source>
</evidence>
<dbReference type="HOGENOM" id="CLU_001265_1_2_1"/>
<dbReference type="InterPro" id="IPR011701">
    <property type="entry name" value="MFS"/>
</dbReference>
<dbReference type="AlphaFoldDB" id="A0A0D0UZ19"/>
<accession>A0A0D0UZ19</accession>
<dbReference type="InterPro" id="IPR050327">
    <property type="entry name" value="Proton-linked_MCT"/>
</dbReference>
<feature type="transmembrane region" description="Helical" evidence="3">
    <location>
        <begin position="253"/>
        <end position="275"/>
    </location>
</feature>
<name>A0A0D0UZ19_9TREE</name>
<dbReference type="PANTHER" id="PTHR11360:SF287">
    <property type="entry name" value="MFS MONOCARBOXYLATE TRANSPORTER"/>
    <property type="match status" value="1"/>
</dbReference>
<feature type="transmembrane region" description="Helical" evidence="3">
    <location>
        <begin position="348"/>
        <end position="368"/>
    </location>
</feature>
<dbReference type="GO" id="GO:0016020">
    <property type="term" value="C:membrane"/>
    <property type="evidence" value="ECO:0007669"/>
    <property type="project" value="UniProtKB-SubCell"/>
</dbReference>
<gene>
    <name evidence="4" type="ORF">I313_06308</name>
</gene>
<keyword evidence="3" id="KW-0812">Transmembrane</keyword>
<dbReference type="PANTHER" id="PTHR11360">
    <property type="entry name" value="MONOCARBOXYLATE TRANSPORTER"/>
    <property type="match status" value="1"/>
</dbReference>
<evidence type="ECO:0000313" key="4">
    <source>
        <dbReference type="EMBL" id="KIR37935.1"/>
    </source>
</evidence>
<feature type="transmembrane region" description="Helical" evidence="3">
    <location>
        <begin position="380"/>
        <end position="405"/>
    </location>
</feature>
<dbReference type="GO" id="GO:0022857">
    <property type="term" value="F:transmembrane transporter activity"/>
    <property type="evidence" value="ECO:0007669"/>
    <property type="project" value="InterPro"/>
</dbReference>
<dbReference type="Gene3D" id="1.20.1250.20">
    <property type="entry name" value="MFS general substrate transporter like domains"/>
    <property type="match status" value="1"/>
</dbReference>
<feature type="transmembrane region" description="Helical" evidence="3">
    <location>
        <begin position="82"/>
        <end position="108"/>
    </location>
</feature>
<dbReference type="EMBL" id="KN847913">
    <property type="protein sequence ID" value="KIR37935.1"/>
    <property type="molecule type" value="Genomic_DNA"/>
</dbReference>
<feature type="transmembrane region" description="Helical" evidence="3">
    <location>
        <begin position="323"/>
        <end position="342"/>
    </location>
</feature>
<keyword evidence="5" id="KW-1185">Reference proteome</keyword>
<feature type="transmembrane region" description="Helical" evidence="3">
    <location>
        <begin position="208"/>
        <end position="228"/>
    </location>
</feature>
<evidence type="ECO:0000256" key="1">
    <source>
        <dbReference type="ARBA" id="ARBA00004141"/>
    </source>
</evidence>
<feature type="transmembrane region" description="Helical" evidence="3">
    <location>
        <begin position="180"/>
        <end position="202"/>
    </location>
</feature>
<feature type="transmembrane region" description="Helical" evidence="3">
    <location>
        <begin position="145"/>
        <end position="168"/>
    </location>
</feature>
<keyword evidence="3" id="KW-0472">Membrane</keyword>
<reference evidence="4 5" key="1">
    <citation type="submission" date="2015-01" db="EMBL/GenBank/DDBJ databases">
        <title>The Genome Sequence of Cryptococcus gattii Ram5.</title>
        <authorList>
            <consortium name="The Broad Institute Genomics Platform"/>
            <person name="Cuomo C."/>
            <person name="Litvintseva A."/>
            <person name="Chen Y."/>
            <person name="Heitman J."/>
            <person name="Sun S."/>
            <person name="Springer D."/>
            <person name="Dromer F."/>
            <person name="Young S."/>
            <person name="Zeng Q."/>
            <person name="Gargeya S."/>
            <person name="Abouelleil A."/>
            <person name="Alvarado L."/>
            <person name="Chapman S.B."/>
            <person name="Gainer-Dewar J."/>
            <person name="Goldberg J."/>
            <person name="Griggs A."/>
            <person name="Gujja S."/>
            <person name="Hansen M."/>
            <person name="Howarth C."/>
            <person name="Imamovic A."/>
            <person name="Larimer J."/>
            <person name="Murphy C."/>
            <person name="Naylor J."/>
            <person name="Pearson M."/>
            <person name="Priest M."/>
            <person name="Roberts A."/>
            <person name="Saif S."/>
            <person name="Shea T."/>
            <person name="Sykes S."/>
            <person name="Wortman J."/>
            <person name="Nusbaum C."/>
            <person name="Birren B."/>
        </authorList>
    </citation>
    <scope>NUCLEOTIDE SEQUENCE [LARGE SCALE GENOMIC DNA]</scope>
    <source>
        <strain evidence="4 5">Ram5</strain>
    </source>
</reference>
<organism evidence="4 5">
    <name type="scientific">Cryptococcus deuterogattii Ram5</name>
    <dbReference type="NCBI Taxonomy" id="1296110"/>
    <lineage>
        <taxon>Eukaryota</taxon>
        <taxon>Fungi</taxon>
        <taxon>Dikarya</taxon>
        <taxon>Basidiomycota</taxon>
        <taxon>Agaricomycotina</taxon>
        <taxon>Tremellomycetes</taxon>
        <taxon>Tremellales</taxon>
        <taxon>Cryptococcaceae</taxon>
        <taxon>Cryptococcus</taxon>
        <taxon>Cryptococcus gattii species complex</taxon>
    </lineage>
</organism>
<dbReference type="Proteomes" id="UP000053392">
    <property type="component" value="Unassembled WGS sequence"/>
</dbReference>
<comment type="subcellular location">
    <subcellularLocation>
        <location evidence="1">Membrane</location>
        <topology evidence="1">Multi-pass membrane protein</topology>
    </subcellularLocation>
</comment>
<dbReference type="Pfam" id="PF07690">
    <property type="entry name" value="MFS_1"/>
    <property type="match status" value="1"/>
</dbReference>
<dbReference type="InterPro" id="IPR036259">
    <property type="entry name" value="MFS_trans_sf"/>
</dbReference>
<feature type="transmembrane region" description="Helical" evidence="3">
    <location>
        <begin position="295"/>
        <end position="316"/>
    </location>
</feature>